<keyword evidence="3 5" id="KW-0378">Hydrolase</keyword>
<sequence>MAESGNAPATRDTPWPVGLMSEKIAAWIDRLGQVWVEGEITQWQVRGGHVYGKLKDLGQDATVSFTVWRSVAQRLTSDFAQGDRVIALVKPNFWVKGGSLTVQVFELSHVGLGELLERLERLRRQLQAEGLFDADRKRPLPFLPGRIGLVTGRDSDAEKDVVRNATLRWPGVQFRVHYAAVQGDRAAGEVAAGIEALDQDPEVDVIIVARGGGDFQNLLPFSDERVLRAAAAATTPIVSAIGHEADRPLLDEVADLRASTPTDAAKRVVPDVGEELAGIDQARARMTSRLSQLLAHETDRLTQLRGRPVLSTPERLIDERAEELVRWIARGTELADRAVEDRRRELTDLRARVTALSPRATMERGYGIIQLADGTVLRGTAGAPAGTELTIALADGRIGAVSQG</sequence>
<evidence type="ECO:0000313" key="10">
    <source>
        <dbReference type="Proteomes" id="UP001646141"/>
    </source>
</evidence>
<evidence type="ECO:0000259" key="7">
    <source>
        <dbReference type="Pfam" id="PF02601"/>
    </source>
</evidence>
<feature type="domain" description="OB-fold nucleic acid binding" evidence="8">
    <location>
        <begin position="20"/>
        <end position="106"/>
    </location>
</feature>
<name>A0ABS1SQ94_9MICO</name>
<dbReference type="InterPro" id="IPR003753">
    <property type="entry name" value="Exonuc_VII_L"/>
</dbReference>
<keyword evidence="1 5" id="KW-0963">Cytoplasm</keyword>
<dbReference type="NCBIfam" id="TIGR00237">
    <property type="entry name" value="xseA"/>
    <property type="match status" value="1"/>
</dbReference>
<comment type="subcellular location">
    <subcellularLocation>
        <location evidence="5 6">Cytoplasm</location>
    </subcellularLocation>
</comment>
<evidence type="ECO:0000256" key="2">
    <source>
        <dbReference type="ARBA" id="ARBA00022722"/>
    </source>
</evidence>
<comment type="function">
    <text evidence="5">Bidirectionally degrades single-stranded DNA into large acid-insoluble oligonucleotides, which are then degraded further into small acid-soluble oligonucleotides.</text>
</comment>
<reference evidence="9 10" key="1">
    <citation type="submission" date="2018-09" db="EMBL/GenBank/DDBJ databases">
        <title>Comparative genomics of Leucobacter spp.</title>
        <authorList>
            <person name="Reis A.C."/>
            <person name="Kolvenbach B.A."/>
            <person name="Corvini P.F.X."/>
            <person name="Nunes O.C."/>
        </authorList>
    </citation>
    <scope>NUCLEOTIDE SEQUENCE [LARGE SCALE GENOMIC DNA]</scope>
    <source>
        <strain evidence="9 10">L-1</strain>
    </source>
</reference>
<dbReference type="Pfam" id="PF13742">
    <property type="entry name" value="tRNA_anti_2"/>
    <property type="match status" value="1"/>
</dbReference>
<evidence type="ECO:0000256" key="6">
    <source>
        <dbReference type="RuleBase" id="RU004355"/>
    </source>
</evidence>
<keyword evidence="4 5" id="KW-0269">Exonuclease</keyword>
<evidence type="ECO:0000313" key="9">
    <source>
        <dbReference type="EMBL" id="MBL3689674.1"/>
    </source>
</evidence>
<comment type="catalytic activity">
    <reaction evidence="5 6">
        <text>Exonucleolytic cleavage in either 5'- to 3'- or 3'- to 5'-direction to yield nucleoside 5'-phosphates.</text>
        <dbReference type="EC" id="3.1.11.6"/>
    </reaction>
</comment>
<dbReference type="PANTHER" id="PTHR30008">
    <property type="entry name" value="EXODEOXYRIBONUCLEASE 7 LARGE SUBUNIT"/>
    <property type="match status" value="1"/>
</dbReference>
<dbReference type="Pfam" id="PF02601">
    <property type="entry name" value="Exonuc_VII_L"/>
    <property type="match status" value="1"/>
</dbReference>
<evidence type="ECO:0000256" key="4">
    <source>
        <dbReference type="ARBA" id="ARBA00022839"/>
    </source>
</evidence>
<comment type="subunit">
    <text evidence="5">Heterooligomer composed of large and small subunits.</text>
</comment>
<evidence type="ECO:0000256" key="5">
    <source>
        <dbReference type="HAMAP-Rule" id="MF_00378"/>
    </source>
</evidence>
<gene>
    <name evidence="5" type="primary">xseA</name>
    <name evidence="9" type="ORF">D3226_06830</name>
</gene>
<dbReference type="HAMAP" id="MF_00378">
    <property type="entry name" value="Exonuc_7_L"/>
    <property type="match status" value="1"/>
</dbReference>
<dbReference type="EMBL" id="QYAD01000002">
    <property type="protein sequence ID" value="MBL3689674.1"/>
    <property type="molecule type" value="Genomic_DNA"/>
</dbReference>
<dbReference type="InterPro" id="IPR025824">
    <property type="entry name" value="OB-fold_nuc-bd_dom"/>
</dbReference>
<dbReference type="PANTHER" id="PTHR30008:SF0">
    <property type="entry name" value="EXODEOXYRIBONUCLEASE 7 LARGE SUBUNIT"/>
    <property type="match status" value="1"/>
</dbReference>
<dbReference type="Proteomes" id="UP001646141">
    <property type="component" value="Unassembled WGS sequence"/>
</dbReference>
<evidence type="ECO:0000256" key="1">
    <source>
        <dbReference type="ARBA" id="ARBA00022490"/>
    </source>
</evidence>
<protein>
    <recommendedName>
        <fullName evidence="5">Exodeoxyribonuclease 7 large subunit</fullName>
        <ecNumber evidence="5">3.1.11.6</ecNumber>
    </recommendedName>
    <alternativeName>
        <fullName evidence="5">Exodeoxyribonuclease VII large subunit</fullName>
        <shortName evidence="5">Exonuclease VII large subunit</shortName>
    </alternativeName>
</protein>
<dbReference type="InterPro" id="IPR020579">
    <property type="entry name" value="Exonuc_VII_lsu_C"/>
</dbReference>
<evidence type="ECO:0000256" key="3">
    <source>
        <dbReference type="ARBA" id="ARBA00022801"/>
    </source>
</evidence>
<comment type="caution">
    <text evidence="9">The sequence shown here is derived from an EMBL/GenBank/DDBJ whole genome shotgun (WGS) entry which is preliminary data.</text>
</comment>
<comment type="similarity">
    <text evidence="5 6">Belongs to the XseA family.</text>
</comment>
<dbReference type="EC" id="3.1.11.6" evidence="5"/>
<accession>A0ABS1SQ94</accession>
<feature type="domain" description="Exonuclease VII large subunit C-terminal" evidence="7">
    <location>
        <begin position="131"/>
        <end position="329"/>
    </location>
</feature>
<proteinExistence type="inferred from homology"/>
<dbReference type="CDD" id="cd04489">
    <property type="entry name" value="ExoVII_LU_OBF"/>
    <property type="match status" value="1"/>
</dbReference>
<keyword evidence="10" id="KW-1185">Reference proteome</keyword>
<organism evidence="9 10">
    <name type="scientific">Leucobacter chromiireducens subsp. chromiireducens</name>
    <dbReference type="NCBI Taxonomy" id="660067"/>
    <lineage>
        <taxon>Bacteria</taxon>
        <taxon>Bacillati</taxon>
        <taxon>Actinomycetota</taxon>
        <taxon>Actinomycetes</taxon>
        <taxon>Micrococcales</taxon>
        <taxon>Microbacteriaceae</taxon>
        <taxon>Leucobacter</taxon>
    </lineage>
</organism>
<keyword evidence="2 5" id="KW-0540">Nuclease</keyword>
<evidence type="ECO:0000259" key="8">
    <source>
        <dbReference type="Pfam" id="PF13742"/>
    </source>
</evidence>
<dbReference type="RefSeq" id="WP_202381695.1">
    <property type="nucleotide sequence ID" value="NZ_BAAAMA010000002.1"/>
</dbReference>